<evidence type="ECO:0000256" key="1">
    <source>
        <dbReference type="ARBA" id="ARBA00004141"/>
    </source>
</evidence>
<feature type="transmembrane region" description="Helical" evidence="10">
    <location>
        <begin position="85"/>
        <end position="107"/>
    </location>
</feature>
<dbReference type="VEuPathDB" id="AmoebaDB:FDP41_013539"/>
<dbReference type="EMBL" id="VFQX01000019">
    <property type="protein sequence ID" value="KAF0980325.1"/>
    <property type="molecule type" value="Genomic_DNA"/>
</dbReference>
<keyword evidence="5" id="KW-0406">Ion transport</keyword>
<dbReference type="InterPro" id="IPR014710">
    <property type="entry name" value="RmlC-like_jellyroll"/>
</dbReference>
<dbReference type="Pfam" id="PF00027">
    <property type="entry name" value="cNMP_binding"/>
    <property type="match status" value="1"/>
</dbReference>
<dbReference type="GO" id="GO:0005221">
    <property type="term" value="F:intracellularly cyclic nucleotide-activated monoatomic cation channel activity"/>
    <property type="evidence" value="ECO:0007669"/>
    <property type="project" value="InterPro"/>
</dbReference>
<dbReference type="Gene3D" id="1.10.287.630">
    <property type="entry name" value="Helix hairpin bin"/>
    <property type="match status" value="1"/>
</dbReference>
<keyword evidence="8" id="KW-0407">Ion channel</keyword>
<keyword evidence="13" id="KW-1185">Reference proteome</keyword>
<dbReference type="InterPro" id="IPR018490">
    <property type="entry name" value="cNMP-bd_dom_sf"/>
</dbReference>
<keyword evidence="3 10" id="KW-0812">Transmembrane</keyword>
<keyword evidence="6 10" id="KW-0472">Membrane</keyword>
<proteinExistence type="predicted"/>
<evidence type="ECO:0000313" key="13">
    <source>
        <dbReference type="Proteomes" id="UP000444721"/>
    </source>
</evidence>
<dbReference type="InterPro" id="IPR000595">
    <property type="entry name" value="cNMP-bd_dom"/>
</dbReference>
<feature type="domain" description="Cyclic nucleotide-binding" evidence="11">
    <location>
        <begin position="407"/>
        <end position="525"/>
    </location>
</feature>
<dbReference type="GO" id="GO:0044877">
    <property type="term" value="F:protein-containing complex binding"/>
    <property type="evidence" value="ECO:0007669"/>
    <property type="project" value="TreeGrafter"/>
</dbReference>
<dbReference type="PROSITE" id="PS50042">
    <property type="entry name" value="CNMP_BINDING_3"/>
    <property type="match status" value="1"/>
</dbReference>
<feature type="transmembrane region" description="Helical" evidence="10">
    <location>
        <begin position="227"/>
        <end position="245"/>
    </location>
</feature>
<organism evidence="12 13">
    <name type="scientific">Naegleria fowleri</name>
    <name type="common">Brain eating amoeba</name>
    <dbReference type="NCBI Taxonomy" id="5763"/>
    <lineage>
        <taxon>Eukaryota</taxon>
        <taxon>Discoba</taxon>
        <taxon>Heterolobosea</taxon>
        <taxon>Tetramitia</taxon>
        <taxon>Eutetramitia</taxon>
        <taxon>Vahlkampfiidae</taxon>
        <taxon>Naegleria</taxon>
    </lineage>
</organism>
<reference evidence="12 13" key="1">
    <citation type="journal article" date="2019" name="Sci. Rep.">
        <title>Nanopore sequencing improves the draft genome of the human pathogenic amoeba Naegleria fowleri.</title>
        <authorList>
            <person name="Liechti N."/>
            <person name="Schurch N."/>
            <person name="Bruggmann R."/>
            <person name="Wittwer M."/>
        </authorList>
    </citation>
    <scope>NUCLEOTIDE SEQUENCE [LARGE SCALE GENOMIC DNA]</scope>
    <source>
        <strain evidence="12 13">ATCC 30894</strain>
    </source>
</reference>
<feature type="transmembrane region" description="Helical" evidence="10">
    <location>
        <begin position="119"/>
        <end position="140"/>
    </location>
</feature>
<evidence type="ECO:0000259" key="11">
    <source>
        <dbReference type="PROSITE" id="PS50042"/>
    </source>
</evidence>
<name>A0A6A5C4A3_NAEFO</name>
<evidence type="ECO:0000256" key="6">
    <source>
        <dbReference type="ARBA" id="ARBA00023136"/>
    </source>
</evidence>
<dbReference type="SUPFAM" id="SSF51206">
    <property type="entry name" value="cAMP-binding domain-like"/>
    <property type="match status" value="1"/>
</dbReference>
<dbReference type="PRINTS" id="PR01463">
    <property type="entry name" value="EAGCHANLFMLY"/>
</dbReference>
<keyword evidence="2" id="KW-0813">Transport</keyword>
<dbReference type="OrthoDB" id="421226at2759"/>
<evidence type="ECO:0000256" key="9">
    <source>
        <dbReference type="SAM" id="MobiDB-lite"/>
    </source>
</evidence>
<dbReference type="CDD" id="cd00038">
    <property type="entry name" value="CAP_ED"/>
    <property type="match status" value="1"/>
</dbReference>
<dbReference type="PANTHER" id="PTHR45638">
    <property type="entry name" value="CYCLIC NUCLEOTIDE-GATED CATION CHANNEL SUBUNIT A"/>
    <property type="match status" value="1"/>
</dbReference>
<evidence type="ECO:0000256" key="4">
    <source>
        <dbReference type="ARBA" id="ARBA00022989"/>
    </source>
</evidence>
<dbReference type="VEuPathDB" id="AmoebaDB:NfTy_028240"/>
<dbReference type="PANTHER" id="PTHR45638:SF11">
    <property type="entry name" value="CYCLIC NUCLEOTIDE-GATED CATION CHANNEL SUBUNIT A"/>
    <property type="match status" value="1"/>
</dbReference>
<sequence>MSSPQPPATSNSNNATSSTTTTNKSDKKTTPKPPKWMKEEEIGKDKQILLKVEEHESRRETIQRLWKTKIVDIFTIPEKTKFATVWVFLCFLATSYNFVTVMLRAAVYTYVNHPLWTGIWIIPDVIADFILLFDFVLCFFKRISGTDGIYIYDTKIIARNYVKSLFFYTDLLSSIPIDYILLFADLKWGMWARMIRCLRIVRVNDYFSQFEQQVEIISITGIQLLRYMFYFFIATHVLACGWYIIVMTDPVQTVRIWTAKATITEDRSLQAAMSRYIRGFNWVLTQMTGYGGTTPVTISQCIFSQAVNIVGVALVILVIGAVGNILEDSHAEKAKRKQKLDSLKQYMSYRKIPEVIRGKIERYYHFVWKARSGWDETEVLQDLPWYLQSEIYLSMNAELIQKVDLFKVEGANKTFITSMVMALRPQVVLPGTKIVKKGEIGREMYFILKGYVQVVTEDPEPKVLATLDAGKFFGEISVIMDQTRMASVRAGTYCDLYVLTKESLKQIEQDFPLPVQKIREKAIERLNAAKK</sequence>
<dbReference type="Gene3D" id="1.10.287.70">
    <property type="match status" value="1"/>
</dbReference>
<dbReference type="AlphaFoldDB" id="A0A6A5C4A3"/>
<dbReference type="GeneID" id="68120754"/>
<evidence type="ECO:0000256" key="8">
    <source>
        <dbReference type="ARBA" id="ARBA00023303"/>
    </source>
</evidence>
<evidence type="ECO:0000256" key="7">
    <source>
        <dbReference type="ARBA" id="ARBA00023286"/>
    </source>
</evidence>
<keyword evidence="7" id="KW-1071">Ligand-gated ion channel</keyword>
<dbReference type="VEuPathDB" id="AmoebaDB:NF0070590"/>
<dbReference type="FunFam" id="1.10.287.630:FF:000001">
    <property type="entry name" value="Cyclic nucleotide-gated channel alpha 3"/>
    <property type="match status" value="1"/>
</dbReference>
<dbReference type="SMART" id="SM00100">
    <property type="entry name" value="cNMP"/>
    <property type="match status" value="1"/>
</dbReference>
<evidence type="ECO:0000256" key="5">
    <source>
        <dbReference type="ARBA" id="ARBA00023065"/>
    </source>
</evidence>
<dbReference type="SUPFAM" id="SSF81324">
    <property type="entry name" value="Voltage-gated potassium channels"/>
    <property type="match status" value="1"/>
</dbReference>
<comment type="subcellular location">
    <subcellularLocation>
        <location evidence="1">Membrane</location>
        <topology evidence="1">Multi-pass membrane protein</topology>
    </subcellularLocation>
</comment>
<keyword evidence="4 10" id="KW-1133">Transmembrane helix</keyword>
<evidence type="ECO:0000256" key="10">
    <source>
        <dbReference type="SAM" id="Phobius"/>
    </source>
</evidence>
<dbReference type="InterPro" id="IPR018488">
    <property type="entry name" value="cNMP-bd_CS"/>
</dbReference>
<feature type="region of interest" description="Disordered" evidence="9">
    <location>
        <begin position="1"/>
        <end position="37"/>
    </location>
</feature>
<dbReference type="OMA" id="WESFNVF"/>
<dbReference type="GO" id="GO:0016020">
    <property type="term" value="C:membrane"/>
    <property type="evidence" value="ECO:0007669"/>
    <property type="project" value="UniProtKB-SubCell"/>
</dbReference>
<dbReference type="VEuPathDB" id="AmoebaDB:NF0019690"/>
<gene>
    <name evidence="12" type="ORF">FDP41_013539</name>
</gene>
<evidence type="ECO:0000256" key="3">
    <source>
        <dbReference type="ARBA" id="ARBA00022692"/>
    </source>
</evidence>
<dbReference type="InterPro" id="IPR003938">
    <property type="entry name" value="K_chnl_volt-dep_EAG/ELK/ERG"/>
</dbReference>
<dbReference type="PROSITE" id="PS00888">
    <property type="entry name" value="CNMP_BINDING_1"/>
    <property type="match status" value="1"/>
</dbReference>
<dbReference type="RefSeq" id="XP_044565038.1">
    <property type="nucleotide sequence ID" value="XM_044704180.1"/>
</dbReference>
<accession>A0A6A5C4A3</accession>
<evidence type="ECO:0000256" key="2">
    <source>
        <dbReference type="ARBA" id="ARBA00022448"/>
    </source>
</evidence>
<protein>
    <recommendedName>
        <fullName evidence="11">Cyclic nucleotide-binding domain-containing protein</fullName>
    </recommendedName>
</protein>
<dbReference type="InterPro" id="IPR050866">
    <property type="entry name" value="CNG_cation_channel"/>
</dbReference>
<dbReference type="Proteomes" id="UP000444721">
    <property type="component" value="Unassembled WGS sequence"/>
</dbReference>
<feature type="transmembrane region" description="Helical" evidence="10">
    <location>
        <begin position="302"/>
        <end position="326"/>
    </location>
</feature>
<dbReference type="GO" id="GO:0005249">
    <property type="term" value="F:voltage-gated potassium channel activity"/>
    <property type="evidence" value="ECO:0007669"/>
    <property type="project" value="InterPro"/>
</dbReference>
<comment type="caution">
    <text evidence="12">The sequence shown here is derived from an EMBL/GenBank/DDBJ whole genome shotgun (WGS) entry which is preliminary data.</text>
</comment>
<dbReference type="Gene3D" id="2.60.120.10">
    <property type="entry name" value="Jelly Rolls"/>
    <property type="match status" value="1"/>
</dbReference>
<evidence type="ECO:0000313" key="12">
    <source>
        <dbReference type="EMBL" id="KAF0980325.1"/>
    </source>
</evidence>
<feature type="compositionally biased region" description="Low complexity" evidence="9">
    <location>
        <begin position="8"/>
        <end position="23"/>
    </location>
</feature>